<dbReference type="PRINTS" id="PR00080">
    <property type="entry name" value="SDRFAMILY"/>
</dbReference>
<evidence type="ECO:0008006" key="6">
    <source>
        <dbReference type="Google" id="ProtNLM"/>
    </source>
</evidence>
<comment type="caution">
    <text evidence="4">The sequence shown here is derived from an EMBL/GenBank/DDBJ whole genome shotgun (WGS) entry which is preliminary data.</text>
</comment>
<dbReference type="InterPro" id="IPR036291">
    <property type="entry name" value="NAD(P)-bd_dom_sf"/>
</dbReference>
<gene>
    <name evidence="4" type="ORF">B0T14DRAFT_419110</name>
</gene>
<dbReference type="AlphaFoldDB" id="A0AA40CAM3"/>
<keyword evidence="2" id="KW-0521">NADP</keyword>
<proteinExistence type="inferred from homology"/>
<dbReference type="SUPFAM" id="SSF51735">
    <property type="entry name" value="NAD(P)-binding Rossmann-fold domains"/>
    <property type="match status" value="1"/>
</dbReference>
<dbReference type="PRINTS" id="PR00081">
    <property type="entry name" value="GDHRDH"/>
</dbReference>
<comment type="similarity">
    <text evidence="1">Belongs to the short-chain dehydrogenases/reductases (SDR) family.</text>
</comment>
<dbReference type="PANTHER" id="PTHR43008:SF4">
    <property type="entry name" value="CHAIN DEHYDROGENASE, PUTATIVE (AFU_ORTHOLOGUE AFUA_4G08710)-RELATED"/>
    <property type="match status" value="1"/>
</dbReference>
<organism evidence="4 5">
    <name type="scientific">Immersiella caudata</name>
    <dbReference type="NCBI Taxonomy" id="314043"/>
    <lineage>
        <taxon>Eukaryota</taxon>
        <taxon>Fungi</taxon>
        <taxon>Dikarya</taxon>
        <taxon>Ascomycota</taxon>
        <taxon>Pezizomycotina</taxon>
        <taxon>Sordariomycetes</taxon>
        <taxon>Sordariomycetidae</taxon>
        <taxon>Sordariales</taxon>
        <taxon>Lasiosphaeriaceae</taxon>
        <taxon>Immersiella</taxon>
    </lineage>
</organism>
<evidence type="ECO:0000256" key="3">
    <source>
        <dbReference type="ARBA" id="ARBA00023002"/>
    </source>
</evidence>
<dbReference type="EMBL" id="JAULSU010000001">
    <property type="protein sequence ID" value="KAK0631731.1"/>
    <property type="molecule type" value="Genomic_DNA"/>
</dbReference>
<dbReference type="PROSITE" id="PS00061">
    <property type="entry name" value="ADH_SHORT"/>
    <property type="match status" value="1"/>
</dbReference>
<reference evidence="4" key="1">
    <citation type="submission" date="2023-06" db="EMBL/GenBank/DDBJ databases">
        <title>Genome-scale phylogeny and comparative genomics of the fungal order Sordariales.</title>
        <authorList>
            <consortium name="Lawrence Berkeley National Laboratory"/>
            <person name="Hensen N."/>
            <person name="Bonometti L."/>
            <person name="Westerberg I."/>
            <person name="Brannstrom I.O."/>
            <person name="Guillou S."/>
            <person name="Cros-Aarteil S."/>
            <person name="Calhoun S."/>
            <person name="Haridas S."/>
            <person name="Kuo A."/>
            <person name="Mondo S."/>
            <person name="Pangilinan J."/>
            <person name="Riley R."/>
            <person name="Labutti K."/>
            <person name="Andreopoulos B."/>
            <person name="Lipzen A."/>
            <person name="Chen C."/>
            <person name="Yanf M."/>
            <person name="Daum C."/>
            <person name="Ng V."/>
            <person name="Clum A."/>
            <person name="Steindorff A."/>
            <person name="Ohm R."/>
            <person name="Martin F."/>
            <person name="Silar P."/>
            <person name="Natvig D."/>
            <person name="Lalanne C."/>
            <person name="Gautier V."/>
            <person name="Ament-Velasquez S.L."/>
            <person name="Kruys A."/>
            <person name="Hutchinson M.I."/>
            <person name="Powell A.J."/>
            <person name="Barry K."/>
            <person name="Miller A.N."/>
            <person name="Grigoriev I.V."/>
            <person name="Debuchy R."/>
            <person name="Gladieux P."/>
            <person name="Thoren M.H."/>
            <person name="Johannesson H."/>
        </authorList>
    </citation>
    <scope>NUCLEOTIDE SEQUENCE</scope>
    <source>
        <strain evidence="4">CBS 606.72</strain>
    </source>
</reference>
<keyword evidence="5" id="KW-1185">Reference proteome</keyword>
<protein>
    <recommendedName>
        <fullName evidence="6">Short chain dehydrogenase</fullName>
    </recommendedName>
</protein>
<accession>A0AA40CAM3</accession>
<dbReference type="InterPro" id="IPR002347">
    <property type="entry name" value="SDR_fam"/>
</dbReference>
<dbReference type="GO" id="GO:0050664">
    <property type="term" value="F:oxidoreductase activity, acting on NAD(P)H, oxygen as acceptor"/>
    <property type="evidence" value="ECO:0007669"/>
    <property type="project" value="TreeGrafter"/>
</dbReference>
<evidence type="ECO:0000313" key="4">
    <source>
        <dbReference type="EMBL" id="KAK0631731.1"/>
    </source>
</evidence>
<sequence length="333" mass="35293">MASLFPRATGSILPRGLSGARPRHLNGLLQHTARSVQGVTRPITAASLVHSRCFHESPKHLSTAATSRGRLLPEFGLEGKVVIVSGGGRGVGLTQAEGLLEAGAIVHALDILPEPDSSSEFARVASRAKNELGSSLTYHRVNVRDEKTLNEIVGAIAKETGHIDGLIAAAGIQQETTALEYSAADADKMLGVNVTGVFMTAQAVARQMIERKQKGSLVLIASMSGTVANRGLICPAYNASKAAVIQLARNLAAEWGEHGIRVNTISPGYIVTAMTAGLFEAFPERKTAWPDANMLKRLSYPEEYRGAAVFLLSDASSFMTGADLRIDGGHCAW</sequence>
<name>A0AA40CAM3_9PEZI</name>
<evidence type="ECO:0000313" key="5">
    <source>
        <dbReference type="Proteomes" id="UP001175000"/>
    </source>
</evidence>
<evidence type="ECO:0000256" key="1">
    <source>
        <dbReference type="ARBA" id="ARBA00006484"/>
    </source>
</evidence>
<dbReference type="Proteomes" id="UP001175000">
    <property type="component" value="Unassembled WGS sequence"/>
</dbReference>
<dbReference type="Pfam" id="PF13561">
    <property type="entry name" value="adh_short_C2"/>
    <property type="match status" value="1"/>
</dbReference>
<dbReference type="GO" id="GO:0016616">
    <property type="term" value="F:oxidoreductase activity, acting on the CH-OH group of donors, NAD or NADP as acceptor"/>
    <property type="evidence" value="ECO:0007669"/>
    <property type="project" value="UniProtKB-ARBA"/>
</dbReference>
<keyword evidence="3" id="KW-0560">Oxidoreductase</keyword>
<dbReference type="Gene3D" id="3.40.50.720">
    <property type="entry name" value="NAD(P)-binding Rossmann-like Domain"/>
    <property type="match status" value="1"/>
</dbReference>
<evidence type="ECO:0000256" key="2">
    <source>
        <dbReference type="ARBA" id="ARBA00022857"/>
    </source>
</evidence>
<dbReference type="FunFam" id="3.40.50.720:FF:000245">
    <property type="entry name" value="Short chain dehydrogenase, putative"/>
    <property type="match status" value="1"/>
</dbReference>
<dbReference type="InterPro" id="IPR020904">
    <property type="entry name" value="Sc_DH/Rdtase_CS"/>
</dbReference>
<dbReference type="PANTHER" id="PTHR43008">
    <property type="entry name" value="BENZIL REDUCTASE"/>
    <property type="match status" value="1"/>
</dbReference>